<dbReference type="MEROPS" id="S01.438"/>
<dbReference type="Pfam" id="PF00089">
    <property type="entry name" value="Trypsin"/>
    <property type="match status" value="1"/>
</dbReference>
<proteinExistence type="evidence at transcript level"/>
<dbReference type="InterPro" id="IPR033116">
    <property type="entry name" value="TRYPSIN_SER"/>
</dbReference>
<evidence type="ECO:0000256" key="7">
    <source>
        <dbReference type="ARBA" id="ARBA00023157"/>
    </source>
</evidence>
<dbReference type="InterPro" id="IPR009003">
    <property type="entry name" value="Peptidase_S1_PA"/>
</dbReference>
<evidence type="ECO:0000256" key="9">
    <source>
        <dbReference type="SAM" id="SignalP"/>
    </source>
</evidence>
<evidence type="ECO:0000256" key="5">
    <source>
        <dbReference type="ARBA" id="ARBA00022801"/>
    </source>
</evidence>
<dbReference type="GO" id="GO:0016485">
    <property type="term" value="P:protein processing"/>
    <property type="evidence" value="ECO:0007669"/>
    <property type="project" value="UniProtKB-ARBA"/>
</dbReference>
<evidence type="ECO:0000313" key="11">
    <source>
        <dbReference type="EMBL" id="AAD31187.1"/>
    </source>
</evidence>
<organism evidence="11">
    <name type="scientific">Rhyzopertha dominica</name>
    <name type="common">Lesser grain borer</name>
    <name type="synonym">Synodendron dominica</name>
    <dbReference type="NCBI Taxonomy" id="92692"/>
    <lineage>
        <taxon>Eukaryota</taxon>
        <taxon>Metazoa</taxon>
        <taxon>Ecdysozoa</taxon>
        <taxon>Arthropoda</taxon>
        <taxon>Hexapoda</taxon>
        <taxon>Insecta</taxon>
        <taxon>Pterygota</taxon>
        <taxon>Neoptera</taxon>
        <taxon>Endopterygota</taxon>
        <taxon>Coleoptera</taxon>
        <taxon>Polyphaga</taxon>
        <taxon>Bostrichiformia</taxon>
        <taxon>Bostrichidae</taxon>
        <taxon>Dinoderinae</taxon>
        <taxon>Rhyzopertha</taxon>
    </lineage>
</organism>
<dbReference type="EMBL" id="AF127088">
    <property type="protein sequence ID" value="AAD31187.1"/>
    <property type="molecule type" value="mRNA"/>
</dbReference>
<dbReference type="InterPro" id="IPR043504">
    <property type="entry name" value="Peptidase_S1_PA_chymotrypsin"/>
</dbReference>
<dbReference type="PROSITE" id="PS50240">
    <property type="entry name" value="TRYPSIN_DOM"/>
    <property type="match status" value="1"/>
</dbReference>
<dbReference type="PANTHER" id="PTHR24276:SF96">
    <property type="entry name" value="PEPTIDASE S1 DOMAIN-CONTAINING PROTEIN"/>
    <property type="match status" value="1"/>
</dbReference>
<dbReference type="InterPro" id="IPR001314">
    <property type="entry name" value="Peptidase_S1A"/>
</dbReference>
<dbReference type="Gene3D" id="2.40.10.10">
    <property type="entry name" value="Trypsin-like serine proteases"/>
    <property type="match status" value="2"/>
</dbReference>
<dbReference type="InterPro" id="IPR050430">
    <property type="entry name" value="Peptidase_S1"/>
</dbReference>
<dbReference type="GO" id="GO:0005576">
    <property type="term" value="C:extracellular region"/>
    <property type="evidence" value="ECO:0007669"/>
    <property type="project" value="UniProtKB-SubCell"/>
</dbReference>
<dbReference type="GO" id="GO:0004252">
    <property type="term" value="F:serine-type endopeptidase activity"/>
    <property type="evidence" value="ECO:0007669"/>
    <property type="project" value="InterPro"/>
</dbReference>
<evidence type="ECO:0000259" key="10">
    <source>
        <dbReference type="PROSITE" id="PS50240"/>
    </source>
</evidence>
<dbReference type="InterPro" id="IPR001254">
    <property type="entry name" value="Trypsin_dom"/>
</dbReference>
<feature type="domain" description="Peptidase S1" evidence="10">
    <location>
        <begin position="51"/>
        <end position="269"/>
    </location>
</feature>
<reference evidence="11" key="1">
    <citation type="journal article" date="2000" name="Arch. Insect Biochem. Physiol.">
        <title>Molecular cloning and characterization of a midgut chymotrypsin-like enzyme from the lesser grain borer, Rhyzopertha dominica.</title>
        <authorList>
            <person name="Zhu Y.C."/>
            <person name="Baker J.E."/>
        </authorList>
    </citation>
    <scope>NUCLEOTIDE SEQUENCE</scope>
</reference>
<dbReference type="PRINTS" id="PR00722">
    <property type="entry name" value="CHYMOTRYPSIN"/>
</dbReference>
<feature type="signal peptide" evidence="9">
    <location>
        <begin position="1"/>
        <end position="19"/>
    </location>
</feature>
<sequence>MSPIPAILSCLVCFGCIAALPPPIHKNKPLLMKHDMIHNSRKHFPGDTNKIVGGSDAEEAQFPFIVSLQTLGHNCGGTIISDRWVVSAAHCFGHSPDYKVVAGATKLSEGGDNYGVSKVIVHEEYDDFEIANDIALIETNSPISFSSKVSSIPLDDSYVGKDVNVTAIGWGFTDYPYDLPDHLQYISLKTIDNKDCVISHPLAPPVTDGNICTLTKFGEGTCKGDSGGPLVANGKLVGVVSWGNPCAKGEPDGYTRVSHYVDWIREKTGLEV</sequence>
<evidence type="ECO:0000256" key="1">
    <source>
        <dbReference type="ARBA" id="ARBA00004613"/>
    </source>
</evidence>
<dbReference type="PROSITE" id="PS00135">
    <property type="entry name" value="TRYPSIN_SER"/>
    <property type="match status" value="1"/>
</dbReference>
<dbReference type="CDD" id="cd00190">
    <property type="entry name" value="Tryp_SPc"/>
    <property type="match status" value="1"/>
</dbReference>
<dbReference type="SUPFAM" id="SSF50494">
    <property type="entry name" value="Trypsin-like serine proteases"/>
    <property type="match status" value="1"/>
</dbReference>
<comment type="similarity">
    <text evidence="2">Belongs to the peptidase S1 family.</text>
</comment>
<feature type="chain" id="PRO_5004336861" evidence="9">
    <location>
        <begin position="20"/>
        <end position="272"/>
    </location>
</feature>
<evidence type="ECO:0000256" key="4">
    <source>
        <dbReference type="ARBA" id="ARBA00022670"/>
    </source>
</evidence>
<keyword evidence="5 8" id="KW-0378">Hydrolase</keyword>
<dbReference type="PANTHER" id="PTHR24276">
    <property type="entry name" value="POLYSERASE-RELATED"/>
    <property type="match status" value="1"/>
</dbReference>
<evidence type="ECO:0000256" key="3">
    <source>
        <dbReference type="ARBA" id="ARBA00022525"/>
    </source>
</evidence>
<comment type="subcellular location">
    <subcellularLocation>
        <location evidence="1">Secreted</location>
    </subcellularLocation>
</comment>
<accession>Q9XYV6</accession>
<dbReference type="FunFam" id="2.40.10.10:FF:000047">
    <property type="entry name" value="Trypsin eta"/>
    <property type="match status" value="1"/>
</dbReference>
<keyword evidence="4 8" id="KW-0645">Protease</keyword>
<keyword evidence="6 8" id="KW-0720">Serine protease</keyword>
<keyword evidence="9" id="KW-0732">Signal</keyword>
<dbReference type="PROSITE" id="PS00134">
    <property type="entry name" value="TRYPSIN_HIS"/>
    <property type="match status" value="1"/>
</dbReference>
<protein>
    <submittedName>
        <fullName evidence="11">Chymotrypsinogen</fullName>
    </submittedName>
</protein>
<keyword evidence="3" id="KW-0964">Secreted</keyword>
<name>Q9XYV6_RHYDO</name>
<evidence type="ECO:0000256" key="6">
    <source>
        <dbReference type="ARBA" id="ARBA00022825"/>
    </source>
</evidence>
<evidence type="ECO:0000256" key="2">
    <source>
        <dbReference type="ARBA" id="ARBA00007664"/>
    </source>
</evidence>
<dbReference type="SMART" id="SM00020">
    <property type="entry name" value="Tryp_SPc"/>
    <property type="match status" value="1"/>
</dbReference>
<keyword evidence="7" id="KW-1015">Disulfide bond</keyword>
<dbReference type="AlphaFoldDB" id="Q9XYV6"/>
<dbReference type="InterPro" id="IPR018114">
    <property type="entry name" value="TRYPSIN_HIS"/>
</dbReference>
<evidence type="ECO:0000256" key="8">
    <source>
        <dbReference type="RuleBase" id="RU363034"/>
    </source>
</evidence>